<accession>A0A3M7T9K3</accession>
<keyword evidence="1" id="KW-0175">Coiled coil</keyword>
<dbReference type="AlphaFoldDB" id="A0A3M7T9K3"/>
<feature type="coiled-coil region" evidence="1">
    <location>
        <begin position="448"/>
        <end position="475"/>
    </location>
</feature>
<comment type="caution">
    <text evidence="2">The sequence shown here is derived from an EMBL/GenBank/DDBJ whole genome shotgun (WGS) entry which is preliminary data.</text>
</comment>
<dbReference type="STRING" id="10195.A0A3M7T9K3"/>
<evidence type="ECO:0000313" key="2">
    <source>
        <dbReference type="EMBL" id="RNA44597.1"/>
    </source>
</evidence>
<dbReference type="Proteomes" id="UP000276133">
    <property type="component" value="Unassembled WGS sequence"/>
</dbReference>
<dbReference type="EMBL" id="REGN01000082">
    <property type="protein sequence ID" value="RNA44597.1"/>
    <property type="molecule type" value="Genomic_DNA"/>
</dbReference>
<name>A0A3M7T9K3_BRAPC</name>
<protein>
    <submittedName>
        <fullName evidence="2">Microtubule-actin cross-linking factor 1-like isoform X7</fullName>
    </submittedName>
</protein>
<gene>
    <name evidence="2" type="ORF">BpHYR1_035190</name>
</gene>
<organism evidence="2 3">
    <name type="scientific">Brachionus plicatilis</name>
    <name type="common">Marine rotifer</name>
    <name type="synonym">Brachionus muelleri</name>
    <dbReference type="NCBI Taxonomy" id="10195"/>
    <lineage>
        <taxon>Eukaryota</taxon>
        <taxon>Metazoa</taxon>
        <taxon>Spiralia</taxon>
        <taxon>Gnathifera</taxon>
        <taxon>Rotifera</taxon>
        <taxon>Eurotatoria</taxon>
        <taxon>Monogononta</taxon>
        <taxon>Pseudotrocha</taxon>
        <taxon>Ploima</taxon>
        <taxon>Brachionidae</taxon>
        <taxon>Brachionus</taxon>
    </lineage>
</organism>
<keyword evidence="3" id="KW-1185">Reference proteome</keyword>
<evidence type="ECO:0000313" key="3">
    <source>
        <dbReference type="Proteomes" id="UP000276133"/>
    </source>
</evidence>
<sequence>MWDPASDRFVSKPPQHINHIQLSTDFSPFRIRRNIRGDISPPKRLSLSQFPIHFTSAEDRSSKRANSIARFIYHDEFDSHLHDTESFSPFTYIKTTSIKRVPRLASSNRYIYNSDVRSTRSTPNRSVKQSPSLRESRFSNKYSELNPFENYIRNDFESNDLKSFESELEKSFKKFESFEKSSSSHLVNTSQMRQQLDSMRTESENLRHNSNIYQQNLNLVKNLISLLEGSNVWITKLEERLCGQESMKILDNLNGVLSRLERDLEDVASSAKQRQNEIKQIRDLTEKIKASKSNIASDILNLSEIIEIAGEIKKRFSNILSQIAERQVLLGDIQHSLDLYEKAYKTETKWINMLKSQKEHNQTTHKLNENIFQQTNMHDDITELKKRFDPVAQIYTELGTRSSQVDFLNETGIQLVSQLRKFSEILTDYREKTVHQALDLAAGPDTIVNQIRSEVNNLNREYSSLLKEYNQKVKTIVNSLSKSDKQFTLQYLTERFLLNQTFAKLVKQPGLLNAT</sequence>
<proteinExistence type="predicted"/>
<reference evidence="2 3" key="1">
    <citation type="journal article" date="2018" name="Sci. Rep.">
        <title>Genomic signatures of local adaptation to the degree of environmental predictability in rotifers.</title>
        <authorList>
            <person name="Franch-Gras L."/>
            <person name="Hahn C."/>
            <person name="Garcia-Roger E.M."/>
            <person name="Carmona M.J."/>
            <person name="Serra M."/>
            <person name="Gomez A."/>
        </authorList>
    </citation>
    <scope>NUCLEOTIDE SEQUENCE [LARGE SCALE GENOMIC DNA]</scope>
    <source>
        <strain evidence="2">HYR1</strain>
    </source>
</reference>
<dbReference type="Gene3D" id="1.20.58.60">
    <property type="match status" value="1"/>
</dbReference>
<evidence type="ECO:0000256" key="1">
    <source>
        <dbReference type="SAM" id="Coils"/>
    </source>
</evidence>
<dbReference type="SUPFAM" id="SSF46966">
    <property type="entry name" value="Spectrin repeat"/>
    <property type="match status" value="1"/>
</dbReference>
<feature type="coiled-coil region" evidence="1">
    <location>
        <begin position="250"/>
        <end position="294"/>
    </location>
</feature>